<evidence type="ECO:0000313" key="4">
    <source>
        <dbReference type="Proteomes" id="UP001497392"/>
    </source>
</evidence>
<dbReference type="PROSITE" id="PS50206">
    <property type="entry name" value="RHODANESE_3"/>
    <property type="match status" value="1"/>
</dbReference>
<keyword evidence="1" id="KW-0812">Transmembrane</keyword>
<dbReference type="Proteomes" id="UP001497392">
    <property type="component" value="Unassembled WGS sequence"/>
</dbReference>
<dbReference type="InterPro" id="IPR007251">
    <property type="entry name" value="Iron_permease_Fet4"/>
</dbReference>
<feature type="domain" description="Rhodanese" evidence="2">
    <location>
        <begin position="213"/>
        <end position="230"/>
    </location>
</feature>
<reference evidence="3 4" key="1">
    <citation type="submission" date="2024-06" db="EMBL/GenBank/DDBJ databases">
        <authorList>
            <person name="Kraege A."/>
            <person name="Thomma B."/>
        </authorList>
    </citation>
    <scope>NUCLEOTIDE SEQUENCE [LARGE SCALE GENOMIC DNA]</scope>
</reference>
<dbReference type="InterPro" id="IPR001763">
    <property type="entry name" value="Rhodanese-like_dom"/>
</dbReference>
<feature type="transmembrane region" description="Helical" evidence="1">
    <location>
        <begin position="324"/>
        <end position="346"/>
    </location>
</feature>
<dbReference type="Pfam" id="PF04120">
    <property type="entry name" value="Iron_permease"/>
    <property type="match status" value="2"/>
</dbReference>
<keyword evidence="1" id="KW-0472">Membrane</keyword>
<protein>
    <submittedName>
        <fullName evidence="3">G4644 protein</fullName>
    </submittedName>
</protein>
<feature type="transmembrane region" description="Helical" evidence="1">
    <location>
        <begin position="358"/>
        <end position="377"/>
    </location>
</feature>
<feature type="transmembrane region" description="Helical" evidence="1">
    <location>
        <begin position="79"/>
        <end position="100"/>
    </location>
</feature>
<name>A0ABP1FXQ0_9CHLO</name>
<dbReference type="EMBL" id="CAXHTA020000006">
    <property type="protein sequence ID" value="CAL5222302.1"/>
    <property type="molecule type" value="Genomic_DNA"/>
</dbReference>
<proteinExistence type="predicted"/>
<feature type="transmembrane region" description="Helical" evidence="1">
    <location>
        <begin position="470"/>
        <end position="489"/>
    </location>
</feature>
<gene>
    <name evidence="3" type="primary">g4644</name>
    <name evidence="3" type="ORF">VP750_LOCUS3961</name>
</gene>
<feature type="transmembrane region" description="Helical" evidence="1">
    <location>
        <begin position="434"/>
        <end position="458"/>
    </location>
</feature>
<organism evidence="3 4">
    <name type="scientific">Coccomyxa viridis</name>
    <dbReference type="NCBI Taxonomy" id="1274662"/>
    <lineage>
        <taxon>Eukaryota</taxon>
        <taxon>Viridiplantae</taxon>
        <taxon>Chlorophyta</taxon>
        <taxon>core chlorophytes</taxon>
        <taxon>Trebouxiophyceae</taxon>
        <taxon>Trebouxiophyceae incertae sedis</taxon>
        <taxon>Coccomyxaceae</taxon>
        <taxon>Coccomyxa</taxon>
    </lineage>
</organism>
<keyword evidence="4" id="KW-1185">Reference proteome</keyword>
<keyword evidence="1" id="KW-1133">Transmembrane helix</keyword>
<sequence length="544" mass="59726">MMDMPRQASSNRLVHAYTLKPSPHQMDAVNACPKTTSNAAASKRSVVYPRRARDNLGAYRTPVASAHDKGFVAFAGSSYTFAITILLIVAWAVAGAWLATNALWQITIQNVSSVQCYLWDITLLFAQRRDNIELAKQISHLQASGELKLAKLRQLQSGEIHLGKHSPSSTVVQVEADGDDPQIGYKALPQKSWYDATADLISTAAGSPWMQLIYAGGIAAWLAMGPPLQFDNDWQLDINTAVAVELMLMTTFLQNTKRRHRLYMHACARKLGDLDAELEEQLLGEATVDEVDSDFELIKPAKRQPGVCGWLRANFGPHVCVDRYALFMGSIGGLTLSVLLLGVWVGLGAPMGYDNPNWLLIIGTYSGLVGFVDAFVLRNVMKRQTVALLACCNSLDKQDAKIAELLGTKHISPPAPDQASRGIFYRISFFFSRVAGHIAVTFASVGVVATLLIIATVMQWTTTAQLLCNTPTMIVEGGMLLVLMMAHMASHQYMRARLQTLLQRRLAFQAALDRMAAQLPNLVANRKHLDIEKILTTSGCKADK</sequence>
<accession>A0ABP1FXQ0</accession>
<evidence type="ECO:0000259" key="2">
    <source>
        <dbReference type="PROSITE" id="PS50206"/>
    </source>
</evidence>
<evidence type="ECO:0000256" key="1">
    <source>
        <dbReference type="SAM" id="Phobius"/>
    </source>
</evidence>
<evidence type="ECO:0000313" key="3">
    <source>
        <dbReference type="EMBL" id="CAL5222302.1"/>
    </source>
</evidence>
<comment type="caution">
    <text evidence="3">The sequence shown here is derived from an EMBL/GenBank/DDBJ whole genome shotgun (WGS) entry which is preliminary data.</text>
</comment>